<evidence type="ECO:0000313" key="5">
    <source>
        <dbReference type="EnsemblMetazoa" id="ASIC016824-PA"/>
    </source>
</evidence>
<dbReference type="VEuPathDB" id="VectorBase:ASIC016824"/>
<dbReference type="InterPro" id="IPR001878">
    <property type="entry name" value="Znf_CCHC"/>
</dbReference>
<feature type="region of interest" description="Disordered" evidence="2">
    <location>
        <begin position="237"/>
        <end position="292"/>
    </location>
</feature>
<reference evidence="5" key="2">
    <citation type="submission" date="2020-05" db="UniProtKB">
        <authorList>
            <consortium name="EnsemblMetazoa"/>
        </authorList>
    </citation>
    <scope>IDENTIFICATION</scope>
</reference>
<dbReference type="InterPro" id="IPR036875">
    <property type="entry name" value="Znf_CCHC_sf"/>
</dbReference>
<dbReference type="OrthoDB" id="7733309at2759"/>
<dbReference type="SUPFAM" id="SSF57756">
    <property type="entry name" value="Retrovirus zinc finger-like domains"/>
    <property type="match status" value="1"/>
</dbReference>
<accession>A0A084WF16</accession>
<evidence type="ECO:0000256" key="2">
    <source>
        <dbReference type="SAM" id="MobiDB-lite"/>
    </source>
</evidence>
<dbReference type="EMBL" id="KE525341">
    <property type="protein sequence ID" value="KFB48810.1"/>
    <property type="molecule type" value="Genomic_DNA"/>
</dbReference>
<keyword evidence="1" id="KW-0862">Zinc</keyword>
<gene>
    <name evidence="4" type="ORF">ZHAS_00016824</name>
</gene>
<evidence type="ECO:0000259" key="3">
    <source>
        <dbReference type="PROSITE" id="PS50158"/>
    </source>
</evidence>
<dbReference type="SMART" id="SM00343">
    <property type="entry name" value="ZnF_C2HC"/>
    <property type="match status" value="2"/>
</dbReference>
<name>A0A084WF16_ANOSI</name>
<dbReference type="Proteomes" id="UP000030765">
    <property type="component" value="Unassembled WGS sequence"/>
</dbReference>
<keyword evidence="1" id="KW-0863">Zinc-finger</keyword>
<reference evidence="4 6" key="1">
    <citation type="journal article" date="2014" name="BMC Genomics">
        <title>Genome sequence of Anopheles sinensis provides insight into genetics basis of mosquito competence for malaria parasites.</title>
        <authorList>
            <person name="Zhou D."/>
            <person name="Zhang D."/>
            <person name="Ding G."/>
            <person name="Shi L."/>
            <person name="Hou Q."/>
            <person name="Ye Y."/>
            <person name="Xu Y."/>
            <person name="Zhou H."/>
            <person name="Xiong C."/>
            <person name="Li S."/>
            <person name="Yu J."/>
            <person name="Hong S."/>
            <person name="Yu X."/>
            <person name="Zou P."/>
            <person name="Chen C."/>
            <person name="Chang X."/>
            <person name="Wang W."/>
            <person name="Lv Y."/>
            <person name="Sun Y."/>
            <person name="Ma L."/>
            <person name="Shen B."/>
            <person name="Zhu C."/>
        </authorList>
    </citation>
    <scope>NUCLEOTIDE SEQUENCE [LARGE SCALE GENOMIC DNA]</scope>
</reference>
<feature type="compositionally biased region" description="Basic and acidic residues" evidence="2">
    <location>
        <begin position="261"/>
        <end position="270"/>
    </location>
</feature>
<dbReference type="EMBL" id="ATLV01023282">
    <property type="status" value="NOT_ANNOTATED_CDS"/>
    <property type="molecule type" value="Genomic_DNA"/>
</dbReference>
<dbReference type="EnsemblMetazoa" id="ASIC016824-RA">
    <property type="protein sequence ID" value="ASIC016824-PA"/>
    <property type="gene ID" value="ASIC016824"/>
</dbReference>
<evidence type="ECO:0000313" key="6">
    <source>
        <dbReference type="Proteomes" id="UP000030765"/>
    </source>
</evidence>
<keyword evidence="1" id="KW-0479">Metal-binding</keyword>
<dbReference type="AlphaFoldDB" id="A0A084WF16"/>
<dbReference type="GO" id="GO:0003676">
    <property type="term" value="F:nucleic acid binding"/>
    <property type="evidence" value="ECO:0007669"/>
    <property type="project" value="InterPro"/>
</dbReference>
<dbReference type="Gene3D" id="4.10.60.10">
    <property type="entry name" value="Zinc finger, CCHC-type"/>
    <property type="match status" value="1"/>
</dbReference>
<organism evidence="4">
    <name type="scientific">Anopheles sinensis</name>
    <name type="common">Mosquito</name>
    <dbReference type="NCBI Taxonomy" id="74873"/>
    <lineage>
        <taxon>Eukaryota</taxon>
        <taxon>Metazoa</taxon>
        <taxon>Ecdysozoa</taxon>
        <taxon>Arthropoda</taxon>
        <taxon>Hexapoda</taxon>
        <taxon>Insecta</taxon>
        <taxon>Pterygota</taxon>
        <taxon>Neoptera</taxon>
        <taxon>Endopterygota</taxon>
        <taxon>Diptera</taxon>
        <taxon>Nematocera</taxon>
        <taxon>Culicoidea</taxon>
        <taxon>Culicidae</taxon>
        <taxon>Anophelinae</taxon>
        <taxon>Anopheles</taxon>
    </lineage>
</organism>
<proteinExistence type="predicted"/>
<sequence>MLKEYQQNSPKNTSQAPRPKKEPTDLCETNDVCYNCGERSHRSQACPNKAKGTKCFHGNSFRHIVRQCVADSRKPIDAKKMCIIANVPNIKITICFLTYDAAVGDLPALGHAANYPRKRLAGMQRVQLFVESYTADQRNQAEHRLQRFESFFEAYTQCFDDILELGVSAECIATLENNRTQVEELYCVTKGKLMDILSETTKKENHTAAQCTSKFLCRQCSGRYHILIHPRLFQQQQQASSPAAQSSSMLAASTTHPAVQEQRDMDRRQDCGGGDYSGAWSLMETRAGNRRA</sequence>
<feature type="domain" description="CCHC-type" evidence="3">
    <location>
        <begin position="33"/>
        <end position="48"/>
    </location>
</feature>
<dbReference type="EMBL" id="ATLV01023283">
    <property type="status" value="NOT_ANNOTATED_CDS"/>
    <property type="molecule type" value="Genomic_DNA"/>
</dbReference>
<feature type="region of interest" description="Disordered" evidence="2">
    <location>
        <begin position="1"/>
        <end position="24"/>
    </location>
</feature>
<keyword evidence="6" id="KW-1185">Reference proteome</keyword>
<protein>
    <submittedName>
        <fullName evidence="5">CCHC-type domain-containing protein</fullName>
    </submittedName>
</protein>
<dbReference type="GO" id="GO:0008270">
    <property type="term" value="F:zinc ion binding"/>
    <property type="evidence" value="ECO:0007669"/>
    <property type="project" value="UniProtKB-KW"/>
</dbReference>
<dbReference type="PROSITE" id="PS50158">
    <property type="entry name" value="ZF_CCHC"/>
    <property type="match status" value="1"/>
</dbReference>
<evidence type="ECO:0000256" key="1">
    <source>
        <dbReference type="PROSITE-ProRule" id="PRU00047"/>
    </source>
</evidence>
<dbReference type="EMBL" id="ATLV01023281">
    <property type="status" value="NOT_ANNOTATED_CDS"/>
    <property type="molecule type" value="Genomic_DNA"/>
</dbReference>
<feature type="compositionally biased region" description="Low complexity" evidence="2">
    <location>
        <begin position="237"/>
        <end position="253"/>
    </location>
</feature>
<feature type="compositionally biased region" description="Polar residues" evidence="2">
    <location>
        <begin position="1"/>
        <end position="16"/>
    </location>
</feature>
<evidence type="ECO:0000313" key="4">
    <source>
        <dbReference type="EMBL" id="KFB48810.1"/>
    </source>
</evidence>